<dbReference type="InterPro" id="IPR012677">
    <property type="entry name" value="Nucleotide-bd_a/b_plait_sf"/>
</dbReference>
<feature type="region of interest" description="Disordered" evidence="1">
    <location>
        <begin position="78"/>
        <end position="160"/>
    </location>
</feature>
<feature type="region of interest" description="Disordered" evidence="1">
    <location>
        <begin position="313"/>
        <end position="359"/>
    </location>
</feature>
<accession>A0A4V3SJW4</accession>
<protein>
    <recommendedName>
        <fullName evidence="4">RRM domain-containing protein</fullName>
    </recommendedName>
</protein>
<reference evidence="2 3" key="1">
    <citation type="submission" date="2019-04" db="EMBL/GenBank/DDBJ databases">
        <title>Comparative genomics and transcriptomics to analyze fruiting body development in filamentous ascomycetes.</title>
        <authorList>
            <consortium name="DOE Joint Genome Institute"/>
            <person name="Lutkenhaus R."/>
            <person name="Traeger S."/>
            <person name="Breuer J."/>
            <person name="Kuo A."/>
            <person name="Lipzen A."/>
            <person name="Pangilinan J."/>
            <person name="Dilworth D."/>
            <person name="Sandor L."/>
            <person name="Poggeler S."/>
            <person name="Barry K."/>
            <person name="Grigoriev I.V."/>
            <person name="Nowrousian M."/>
        </authorList>
    </citation>
    <scope>NUCLEOTIDE SEQUENCE [LARGE SCALE GENOMIC DNA]</scope>
    <source>
        <strain evidence="2 3">CBS 389.68</strain>
    </source>
</reference>
<sequence>MSGGSIFASSSFTPNNGAVAGTPEQKKQKLFQNWHEKQGINAPQDYSTFAGQPSPFASKTSIQSSATSQYLQKIAHQATPLNNDAPTSEGADFPEASRRKPPLKRSTSQNSPPLSNGAWPKSMFGSRPAARTRARHSATPDFNIDQTTSEGNLPPLTSMYDDLPFDAATTINSGNVDSMTPTQVRVSGFSNNRFNDVVRGLRRYYGPILEAYSGLPESECKFPDPEIYPRESLSEKVRNMTQPCTGTDEVLGNWVRITFKDREAAEQAVAGSASGQFMIGGRRLTIAMWDTNSSGQAVYDDSMELDAPPTDALIDRRNSAGRRNSTGRRNSLGAVGARSFTPGTPGRQPQLGNNGEYSQHVPGAKVLAPKQVAFQKKDGWLSGWIGGAPAAKPAQQAQQQGGGGWGSSIAGGYRYLMDEVVGFKYL</sequence>
<proteinExistence type="predicted"/>
<feature type="compositionally biased region" description="Polar residues" evidence="1">
    <location>
        <begin position="44"/>
        <end position="63"/>
    </location>
</feature>
<evidence type="ECO:0000256" key="1">
    <source>
        <dbReference type="SAM" id="MobiDB-lite"/>
    </source>
</evidence>
<dbReference type="AlphaFoldDB" id="A0A4V3SJW4"/>
<evidence type="ECO:0000313" key="3">
    <source>
        <dbReference type="Proteomes" id="UP000298138"/>
    </source>
</evidence>
<evidence type="ECO:0008006" key="4">
    <source>
        <dbReference type="Google" id="ProtNLM"/>
    </source>
</evidence>
<gene>
    <name evidence="2" type="ORF">EX30DRAFT_337936</name>
</gene>
<dbReference type="Gene3D" id="3.30.70.330">
    <property type="match status" value="1"/>
</dbReference>
<name>A0A4V3SJW4_9PEZI</name>
<feature type="region of interest" description="Disordered" evidence="1">
    <location>
        <begin position="1"/>
        <end position="63"/>
    </location>
</feature>
<keyword evidence="3" id="KW-1185">Reference proteome</keyword>
<dbReference type="InParanoid" id="A0A4V3SJW4"/>
<organism evidence="2 3">
    <name type="scientific">Ascodesmis nigricans</name>
    <dbReference type="NCBI Taxonomy" id="341454"/>
    <lineage>
        <taxon>Eukaryota</taxon>
        <taxon>Fungi</taxon>
        <taxon>Dikarya</taxon>
        <taxon>Ascomycota</taxon>
        <taxon>Pezizomycotina</taxon>
        <taxon>Pezizomycetes</taxon>
        <taxon>Pezizales</taxon>
        <taxon>Ascodesmidaceae</taxon>
        <taxon>Ascodesmis</taxon>
    </lineage>
</organism>
<evidence type="ECO:0000313" key="2">
    <source>
        <dbReference type="EMBL" id="TGZ85595.1"/>
    </source>
</evidence>
<dbReference type="OrthoDB" id="5393450at2759"/>
<dbReference type="EMBL" id="ML220112">
    <property type="protein sequence ID" value="TGZ85595.1"/>
    <property type="molecule type" value="Genomic_DNA"/>
</dbReference>
<dbReference type="Proteomes" id="UP000298138">
    <property type="component" value="Unassembled WGS sequence"/>
</dbReference>
<feature type="compositionally biased region" description="Polar residues" evidence="1">
    <location>
        <begin position="7"/>
        <end position="16"/>
    </location>
</feature>
<feature type="compositionally biased region" description="Polar residues" evidence="1">
    <location>
        <begin position="105"/>
        <end position="114"/>
    </location>
</feature>